<dbReference type="InterPro" id="IPR005901">
    <property type="entry name" value="GLPGLI"/>
</dbReference>
<proteinExistence type="predicted"/>
<sequence>MKTFPLIAVGILAAQTAFAQPKSGKITYEVMQKVDLSQMRIVINGQEVRPGSPDAPAVDLPETRSFLQYFVFAGNHGKEEQDGSTGGITIRQFSPDSGPESGPGGPEGRRSRNFSGRPFERSVFIDLAAQKTVEVVTIKKDSVTKHYQTELPLNRATGWQESGKSKKIAGFTCQKATVAYRNVTYTVWYTTDLPFTYSPVPSLTPEKGVVLQIESDQEAYKATKIAEQNVAESDVMPPKTAQMVTPDELALIRQKAMADMRQKVMNDFQNRN</sequence>
<evidence type="ECO:0000313" key="4">
    <source>
        <dbReference type="Proteomes" id="UP001597116"/>
    </source>
</evidence>
<evidence type="ECO:0000256" key="2">
    <source>
        <dbReference type="SAM" id="SignalP"/>
    </source>
</evidence>
<keyword evidence="4" id="KW-1185">Reference proteome</keyword>
<feature type="region of interest" description="Disordered" evidence="1">
    <location>
        <begin position="77"/>
        <end position="115"/>
    </location>
</feature>
<gene>
    <name evidence="3" type="ORF">ACFQ4C_17600</name>
</gene>
<feature type="chain" id="PRO_5047501909" evidence="2">
    <location>
        <begin position="20"/>
        <end position="272"/>
    </location>
</feature>
<dbReference type="EMBL" id="JBHTLP010000011">
    <property type="protein sequence ID" value="MFD1142945.1"/>
    <property type="molecule type" value="Genomic_DNA"/>
</dbReference>
<protein>
    <submittedName>
        <fullName evidence="3">GLPGLI family protein</fullName>
    </submittedName>
</protein>
<dbReference type="RefSeq" id="WP_265990753.1">
    <property type="nucleotide sequence ID" value="NZ_CP110973.1"/>
</dbReference>
<comment type="caution">
    <text evidence="3">The sequence shown here is derived from an EMBL/GenBank/DDBJ whole genome shotgun (WGS) entry which is preliminary data.</text>
</comment>
<dbReference type="NCBIfam" id="TIGR01200">
    <property type="entry name" value="GLPGLI"/>
    <property type="match status" value="1"/>
</dbReference>
<dbReference type="Proteomes" id="UP001597116">
    <property type="component" value="Unassembled WGS sequence"/>
</dbReference>
<organism evidence="3 4">
    <name type="scientific">Larkinella insperata</name>
    <dbReference type="NCBI Taxonomy" id="332158"/>
    <lineage>
        <taxon>Bacteria</taxon>
        <taxon>Pseudomonadati</taxon>
        <taxon>Bacteroidota</taxon>
        <taxon>Cytophagia</taxon>
        <taxon>Cytophagales</taxon>
        <taxon>Spirosomataceae</taxon>
        <taxon>Larkinella</taxon>
    </lineage>
</organism>
<feature type="signal peptide" evidence="2">
    <location>
        <begin position="1"/>
        <end position="19"/>
    </location>
</feature>
<name>A0ABW3QGZ2_9BACT</name>
<evidence type="ECO:0000313" key="3">
    <source>
        <dbReference type="EMBL" id="MFD1142945.1"/>
    </source>
</evidence>
<reference evidence="4" key="1">
    <citation type="journal article" date="2019" name="Int. J. Syst. Evol. Microbiol.">
        <title>The Global Catalogue of Microorganisms (GCM) 10K type strain sequencing project: providing services to taxonomists for standard genome sequencing and annotation.</title>
        <authorList>
            <consortium name="The Broad Institute Genomics Platform"/>
            <consortium name="The Broad Institute Genome Sequencing Center for Infectious Disease"/>
            <person name="Wu L."/>
            <person name="Ma J."/>
        </authorList>
    </citation>
    <scope>NUCLEOTIDE SEQUENCE [LARGE SCALE GENOMIC DNA]</scope>
    <source>
        <strain evidence="4">CCUG 55608</strain>
    </source>
</reference>
<evidence type="ECO:0000256" key="1">
    <source>
        <dbReference type="SAM" id="MobiDB-lite"/>
    </source>
</evidence>
<accession>A0ABW3QGZ2</accession>
<dbReference type="Pfam" id="PF22252">
    <property type="entry name" value="PNGase_F-II_N"/>
    <property type="match status" value="1"/>
</dbReference>
<keyword evidence="2" id="KW-0732">Signal</keyword>